<feature type="signal peptide" evidence="1">
    <location>
        <begin position="1"/>
        <end position="24"/>
    </location>
</feature>
<keyword evidence="3" id="KW-1185">Reference proteome</keyword>
<dbReference type="EMBL" id="CM017321">
    <property type="protein sequence ID" value="KAE7995661.1"/>
    <property type="molecule type" value="Genomic_DNA"/>
</dbReference>
<dbReference type="Proteomes" id="UP000327013">
    <property type="component" value="Chromosome 1"/>
</dbReference>
<sequence length="155" mass="15405">MALLRSRCAYIAYLIFLCWGLCSAHRVLITAKDEAAEKAGIGIQGGIWSSGSGRGVEGQGSIGVNPGLGFGIGGGVSGSITGSGQGGGGSGSTPWFSISIPTFGIGGSVSAGTDSSTTCVDHCAPCKCDYGNHKTSMGDIEYRSGLKSSTDGSNG</sequence>
<evidence type="ECO:0000256" key="1">
    <source>
        <dbReference type="SAM" id="SignalP"/>
    </source>
</evidence>
<reference evidence="2 3" key="1">
    <citation type="submission" date="2019-06" db="EMBL/GenBank/DDBJ databases">
        <title>A chromosomal-level reference genome of Carpinus fangiana (Coryloideae, Betulaceae).</title>
        <authorList>
            <person name="Yang X."/>
            <person name="Wang Z."/>
            <person name="Zhang L."/>
            <person name="Hao G."/>
            <person name="Liu J."/>
            <person name="Yang Y."/>
        </authorList>
    </citation>
    <scope>NUCLEOTIDE SEQUENCE [LARGE SCALE GENOMIC DNA]</scope>
    <source>
        <strain evidence="2">Cfa_2016G</strain>
        <tissue evidence="2">Leaf</tissue>
    </source>
</reference>
<name>A0A5N6QB53_9ROSI</name>
<dbReference type="AlphaFoldDB" id="A0A5N6QB53"/>
<keyword evidence="1" id="KW-0732">Signal</keyword>
<protein>
    <submittedName>
        <fullName evidence="2">Uncharacterized protein</fullName>
    </submittedName>
</protein>
<accession>A0A5N6QB53</accession>
<feature type="chain" id="PRO_5024446296" evidence="1">
    <location>
        <begin position="25"/>
        <end position="155"/>
    </location>
</feature>
<evidence type="ECO:0000313" key="3">
    <source>
        <dbReference type="Proteomes" id="UP000327013"/>
    </source>
</evidence>
<evidence type="ECO:0000313" key="2">
    <source>
        <dbReference type="EMBL" id="KAE7995661.1"/>
    </source>
</evidence>
<gene>
    <name evidence="2" type="ORF">FH972_000432</name>
</gene>
<organism evidence="2 3">
    <name type="scientific">Carpinus fangiana</name>
    <dbReference type="NCBI Taxonomy" id="176857"/>
    <lineage>
        <taxon>Eukaryota</taxon>
        <taxon>Viridiplantae</taxon>
        <taxon>Streptophyta</taxon>
        <taxon>Embryophyta</taxon>
        <taxon>Tracheophyta</taxon>
        <taxon>Spermatophyta</taxon>
        <taxon>Magnoliopsida</taxon>
        <taxon>eudicotyledons</taxon>
        <taxon>Gunneridae</taxon>
        <taxon>Pentapetalae</taxon>
        <taxon>rosids</taxon>
        <taxon>fabids</taxon>
        <taxon>Fagales</taxon>
        <taxon>Betulaceae</taxon>
        <taxon>Carpinus</taxon>
    </lineage>
</organism>
<proteinExistence type="predicted"/>